<gene>
    <name evidence="1" type="ORF">Rcae01_00946</name>
</gene>
<dbReference type="EMBL" id="BAABRO010000002">
    <property type="protein sequence ID" value="GAA5505501.1"/>
    <property type="molecule type" value="Genomic_DNA"/>
</dbReference>
<proteinExistence type="predicted"/>
<accession>A0ABP9VJX1</accession>
<evidence type="ECO:0000313" key="2">
    <source>
        <dbReference type="Proteomes" id="UP001416858"/>
    </source>
</evidence>
<name>A0ABP9VJX1_9BACT</name>
<keyword evidence="2" id="KW-1185">Reference proteome</keyword>
<evidence type="ECO:0000313" key="1">
    <source>
        <dbReference type="EMBL" id="GAA5505501.1"/>
    </source>
</evidence>
<protein>
    <submittedName>
        <fullName evidence="1">Uncharacterized protein</fullName>
    </submittedName>
</protein>
<comment type="caution">
    <text evidence="1">The sequence shown here is derived from an EMBL/GenBank/DDBJ whole genome shotgun (WGS) entry which is preliminary data.</text>
</comment>
<organism evidence="1 2">
    <name type="scientific">Novipirellula caenicola</name>
    <dbReference type="NCBI Taxonomy" id="1536901"/>
    <lineage>
        <taxon>Bacteria</taxon>
        <taxon>Pseudomonadati</taxon>
        <taxon>Planctomycetota</taxon>
        <taxon>Planctomycetia</taxon>
        <taxon>Pirellulales</taxon>
        <taxon>Pirellulaceae</taxon>
        <taxon>Novipirellula</taxon>
    </lineage>
</organism>
<reference evidence="1 2" key="1">
    <citation type="submission" date="2024-02" db="EMBL/GenBank/DDBJ databases">
        <title>Rhodopirellula caenicola NBRC 110016.</title>
        <authorList>
            <person name="Ichikawa N."/>
            <person name="Katano-Makiyama Y."/>
            <person name="Hidaka K."/>
        </authorList>
    </citation>
    <scope>NUCLEOTIDE SEQUENCE [LARGE SCALE GENOMIC DNA]</scope>
    <source>
        <strain evidence="1 2">NBRC 110016</strain>
    </source>
</reference>
<sequence length="117" mass="13216">MFVRGVPSKERFNACRLMLPKRGLLNENALDTIANESHAVNRLKERGYTLPLSVFFRPNHSMIGFGEGNHYTGFSLIKEQVVSDQCRSDIKSLFQLDGLSVALEARACLYPRFGRVP</sequence>
<dbReference type="Proteomes" id="UP001416858">
    <property type="component" value="Unassembled WGS sequence"/>
</dbReference>